<dbReference type="EMBL" id="CP042434">
    <property type="protein sequence ID" value="QEC73771.1"/>
    <property type="molecule type" value="Genomic_DNA"/>
</dbReference>
<dbReference type="Proteomes" id="UP000321291">
    <property type="component" value="Chromosome"/>
</dbReference>
<protein>
    <submittedName>
        <fullName evidence="1">Uncharacterized protein</fullName>
    </submittedName>
</protein>
<sequence>MTSEHIYLLASRVNGEEHIANFDQPIDPTQVVAFHTLKEAKELFFMAYKIMPARPMENTQAFALEFQRLAIHRPVILQLPASTALQILTDAKLDTFILDFDGPQLLLQFHFTYFKVKRGFIDSYLALDILKDIESIPSVDATGKIIINKFNVIEPDNNIQHIDLLTEEKAKEELRRRGLIL</sequence>
<accession>A0A5B8VRP8</accession>
<name>A0A5B8VRP8_9BACT</name>
<keyword evidence="2" id="KW-1185">Reference proteome</keyword>
<dbReference type="AlphaFoldDB" id="A0A5B8VRP8"/>
<dbReference type="RefSeq" id="WP_146786814.1">
    <property type="nucleotide sequence ID" value="NZ_CP042434.1"/>
</dbReference>
<gene>
    <name evidence="1" type="ORF">FSB73_20970</name>
</gene>
<dbReference type="KEGG" id="agi:FSB73_20970"/>
<reference evidence="1 2" key="1">
    <citation type="journal article" date="2017" name="Int. J. Syst. Evol. Microbiol.">
        <title>Arachidicoccus ginsenosidivorans sp. nov., with ginsenoside-converting activity isolated from ginseng cultivating soil.</title>
        <authorList>
            <person name="Siddiqi M.Z."/>
            <person name="Aslam Z."/>
            <person name="Im W.T."/>
        </authorList>
    </citation>
    <scope>NUCLEOTIDE SEQUENCE [LARGE SCALE GENOMIC DNA]</scope>
    <source>
        <strain evidence="1 2">Gsoil 809</strain>
    </source>
</reference>
<proteinExistence type="predicted"/>
<evidence type="ECO:0000313" key="1">
    <source>
        <dbReference type="EMBL" id="QEC73771.1"/>
    </source>
</evidence>
<evidence type="ECO:0000313" key="2">
    <source>
        <dbReference type="Proteomes" id="UP000321291"/>
    </source>
</evidence>
<organism evidence="1 2">
    <name type="scientific">Arachidicoccus ginsenosidivorans</name>
    <dbReference type="NCBI Taxonomy" id="496057"/>
    <lineage>
        <taxon>Bacteria</taxon>
        <taxon>Pseudomonadati</taxon>
        <taxon>Bacteroidota</taxon>
        <taxon>Chitinophagia</taxon>
        <taxon>Chitinophagales</taxon>
        <taxon>Chitinophagaceae</taxon>
        <taxon>Arachidicoccus</taxon>
    </lineage>
</organism>
<dbReference type="OrthoDB" id="685863at2"/>